<proteinExistence type="predicted"/>
<organism evidence="2">
    <name type="scientific">Naegleria gruberi</name>
    <name type="common">Amoeba</name>
    <dbReference type="NCBI Taxonomy" id="5762"/>
    <lineage>
        <taxon>Eukaryota</taxon>
        <taxon>Discoba</taxon>
        <taxon>Heterolobosea</taxon>
        <taxon>Tetramitia</taxon>
        <taxon>Eutetramitia</taxon>
        <taxon>Vahlkampfiidae</taxon>
        <taxon>Naegleria</taxon>
    </lineage>
</organism>
<evidence type="ECO:0000313" key="2">
    <source>
        <dbReference type="Proteomes" id="UP000006671"/>
    </source>
</evidence>
<evidence type="ECO:0000313" key="1">
    <source>
        <dbReference type="EMBL" id="EFC37512.1"/>
    </source>
</evidence>
<dbReference type="VEuPathDB" id="AmoebaDB:NAEGRDRAFT_74730"/>
<name>D2W047_NAEGR</name>
<dbReference type="AlphaFoldDB" id="D2W047"/>
<dbReference type="RefSeq" id="XP_002670256.1">
    <property type="nucleotide sequence ID" value="XM_002670210.1"/>
</dbReference>
<sequence length="403" mass="47410">MYERNKAMLMQMFQTEEQYTQVINLLDIFEKWSLIDFSTVETMRKTFEEVDKDEEFIFDVVSTNWKVFNQCKDIPISKDQFMTLSTKPTRIASLSCFGRKGWERLFKQIRRLNPPVKKENLGSLQADTIIEETKDESLTDVKPPKEETSSSTQIYQAGPHVINYTHSDKEEEISAGELHETRHNRKYIANYFKKEMEIFLAKKMRGMLEIFQDEIKDDLGKVANNIGTSYELVFTQHLKDNHPNYKLNCGYGMAVDFTKIKKQERENWEKFMKIMVTKNFLTENEITLLSLDTNEVEFNFLMEDTVANFKIIDASISLFQKQAQLLKNLIQIERKLMAFNLTKGCAYLKEVWLYSPTEVNISRLETCCKIAKQHGFTLKHVESHVRARTFNTSKYRNKILMDN</sequence>
<keyword evidence="2" id="KW-1185">Reference proteome</keyword>
<dbReference type="GeneID" id="8863186"/>
<protein>
    <submittedName>
        <fullName evidence="1">Predicted protein</fullName>
    </submittedName>
</protein>
<dbReference type="InParanoid" id="D2W047"/>
<dbReference type="KEGG" id="ngr:NAEGRDRAFT_74730"/>
<dbReference type="Proteomes" id="UP000006671">
    <property type="component" value="Unassembled WGS sequence"/>
</dbReference>
<dbReference type="EMBL" id="GG738917">
    <property type="protein sequence ID" value="EFC37512.1"/>
    <property type="molecule type" value="Genomic_DNA"/>
</dbReference>
<reference evidence="1 2" key="1">
    <citation type="journal article" date="2010" name="Cell">
        <title>The genome of Naegleria gruberi illuminates early eukaryotic versatility.</title>
        <authorList>
            <person name="Fritz-Laylin L.K."/>
            <person name="Prochnik S.E."/>
            <person name="Ginger M.L."/>
            <person name="Dacks J.B."/>
            <person name="Carpenter M.L."/>
            <person name="Field M.C."/>
            <person name="Kuo A."/>
            <person name="Paredez A."/>
            <person name="Chapman J."/>
            <person name="Pham J."/>
            <person name="Shu S."/>
            <person name="Neupane R."/>
            <person name="Cipriano M."/>
            <person name="Mancuso J."/>
            <person name="Tu H."/>
            <person name="Salamov A."/>
            <person name="Lindquist E."/>
            <person name="Shapiro H."/>
            <person name="Lucas S."/>
            <person name="Grigoriev I.V."/>
            <person name="Cande W.Z."/>
            <person name="Fulton C."/>
            <person name="Rokhsar D.S."/>
            <person name="Dawson S.C."/>
        </authorList>
    </citation>
    <scope>NUCLEOTIDE SEQUENCE [LARGE SCALE GENOMIC DNA]</scope>
    <source>
        <strain evidence="1 2">NEG-M</strain>
    </source>
</reference>
<gene>
    <name evidence="1" type="ORF">NAEGRDRAFT_74730</name>
</gene>
<accession>D2W047</accession>